<proteinExistence type="predicted"/>
<gene>
    <name evidence="1" type="ORF">LV75_001636</name>
</gene>
<reference evidence="1 2" key="1">
    <citation type="submission" date="2022-06" db="EMBL/GenBank/DDBJ databases">
        <title>Genomic Encyclopedia of Archaeal and Bacterial Type Strains, Phase II (KMG-II): from individual species to whole genera.</title>
        <authorList>
            <person name="Goeker M."/>
        </authorList>
    </citation>
    <scope>NUCLEOTIDE SEQUENCE [LARGE SCALE GENOMIC DNA]</scope>
    <source>
        <strain evidence="1 2">DSM 44255</strain>
    </source>
</reference>
<protein>
    <recommendedName>
        <fullName evidence="3">Immunity protein 50 of polymorphic toxin system</fullName>
    </recommendedName>
</protein>
<sequence length="134" mass="14808">MNGRPLNEVPAVELVNSMVTRVIECRYGDGSLAALQLVFAGGRSVVLTVWIDWVLVVDSRGDDALPDYLWPPETIGVRDLISGLPPEGAPIESVHESRSEYDDLVELEFILHGHRIKAGMWAGDLTLDVQDREV</sequence>
<evidence type="ECO:0000313" key="1">
    <source>
        <dbReference type="EMBL" id="MCP2269148.1"/>
    </source>
</evidence>
<evidence type="ECO:0008006" key="3">
    <source>
        <dbReference type="Google" id="ProtNLM"/>
    </source>
</evidence>
<keyword evidence="2" id="KW-1185">Reference proteome</keyword>
<accession>A0ABT1I9A7</accession>
<dbReference type="EMBL" id="JAMTCO010000004">
    <property type="protein sequence ID" value="MCP2269148.1"/>
    <property type="molecule type" value="Genomic_DNA"/>
</dbReference>
<organism evidence="1 2">
    <name type="scientific">Actinokineospora diospyrosa</name>
    <dbReference type="NCBI Taxonomy" id="103728"/>
    <lineage>
        <taxon>Bacteria</taxon>
        <taxon>Bacillati</taxon>
        <taxon>Actinomycetota</taxon>
        <taxon>Actinomycetes</taxon>
        <taxon>Pseudonocardiales</taxon>
        <taxon>Pseudonocardiaceae</taxon>
        <taxon>Actinokineospora</taxon>
    </lineage>
</organism>
<dbReference type="Proteomes" id="UP001205185">
    <property type="component" value="Unassembled WGS sequence"/>
</dbReference>
<name>A0ABT1I9A7_9PSEU</name>
<evidence type="ECO:0000313" key="2">
    <source>
        <dbReference type="Proteomes" id="UP001205185"/>
    </source>
</evidence>
<comment type="caution">
    <text evidence="1">The sequence shown here is derived from an EMBL/GenBank/DDBJ whole genome shotgun (WGS) entry which is preliminary data.</text>
</comment>